<evidence type="ECO:0000313" key="3">
    <source>
        <dbReference type="Proteomes" id="UP000215914"/>
    </source>
</evidence>
<dbReference type="EMBL" id="MNCJ02000326">
    <property type="protein sequence ID" value="KAF5783306.1"/>
    <property type="molecule type" value="Genomic_DNA"/>
</dbReference>
<protein>
    <submittedName>
        <fullName evidence="2">Uncharacterized protein</fullName>
    </submittedName>
</protein>
<proteinExistence type="predicted"/>
<name>A0A251TEU2_HELAN</name>
<gene>
    <name evidence="2" type="ORF">HannXRQ_Chr11g0349071</name>
    <name evidence="1" type="ORF">HanXRQr2_Chr11g0506371</name>
</gene>
<evidence type="ECO:0000313" key="1">
    <source>
        <dbReference type="EMBL" id="KAF5783306.1"/>
    </source>
</evidence>
<dbReference type="Gramene" id="mRNA:HanXRQr2_Chr11g0506371">
    <property type="protein sequence ID" value="mRNA:HanXRQr2_Chr11g0506371"/>
    <property type="gene ID" value="HanXRQr2_Chr11g0506371"/>
</dbReference>
<evidence type="ECO:0000313" key="2">
    <source>
        <dbReference type="EMBL" id="OTG09086.1"/>
    </source>
</evidence>
<reference evidence="1" key="3">
    <citation type="submission" date="2020-06" db="EMBL/GenBank/DDBJ databases">
        <title>Helianthus annuus Genome sequencing and assembly Release 2.</title>
        <authorList>
            <person name="Gouzy J."/>
            <person name="Langlade N."/>
            <person name="Munos S."/>
        </authorList>
    </citation>
    <scope>NUCLEOTIDE SEQUENCE</scope>
    <source>
        <tissue evidence="1">Leaves</tissue>
    </source>
</reference>
<dbReference type="Proteomes" id="UP000215914">
    <property type="component" value="Chromosome 11"/>
</dbReference>
<dbReference type="EMBL" id="CM007900">
    <property type="protein sequence ID" value="OTG09086.1"/>
    <property type="molecule type" value="Genomic_DNA"/>
</dbReference>
<keyword evidence="3" id="KW-1185">Reference proteome</keyword>
<reference evidence="2" key="2">
    <citation type="submission" date="2017-02" db="EMBL/GenBank/DDBJ databases">
        <title>Sunflower complete genome.</title>
        <authorList>
            <person name="Langlade N."/>
            <person name="Munos S."/>
        </authorList>
    </citation>
    <scope>NUCLEOTIDE SEQUENCE [LARGE SCALE GENOMIC DNA]</scope>
    <source>
        <tissue evidence="2">Leaves</tissue>
    </source>
</reference>
<reference evidence="1 3" key="1">
    <citation type="journal article" date="2017" name="Nature">
        <title>The sunflower genome provides insights into oil metabolism, flowering and Asterid evolution.</title>
        <authorList>
            <person name="Badouin H."/>
            <person name="Gouzy J."/>
            <person name="Grassa C.J."/>
            <person name="Murat F."/>
            <person name="Staton S.E."/>
            <person name="Cottret L."/>
            <person name="Lelandais-Briere C."/>
            <person name="Owens G.L."/>
            <person name="Carrere S."/>
            <person name="Mayjonade B."/>
            <person name="Legrand L."/>
            <person name="Gill N."/>
            <person name="Kane N.C."/>
            <person name="Bowers J.E."/>
            <person name="Hubner S."/>
            <person name="Bellec A."/>
            <person name="Berard A."/>
            <person name="Berges H."/>
            <person name="Blanchet N."/>
            <person name="Boniface M.C."/>
            <person name="Brunel D."/>
            <person name="Catrice O."/>
            <person name="Chaidir N."/>
            <person name="Claudel C."/>
            <person name="Donnadieu C."/>
            <person name="Faraut T."/>
            <person name="Fievet G."/>
            <person name="Helmstetter N."/>
            <person name="King M."/>
            <person name="Knapp S.J."/>
            <person name="Lai Z."/>
            <person name="Le Paslier M.C."/>
            <person name="Lippi Y."/>
            <person name="Lorenzon L."/>
            <person name="Mandel J.R."/>
            <person name="Marage G."/>
            <person name="Marchand G."/>
            <person name="Marquand E."/>
            <person name="Bret-Mestries E."/>
            <person name="Morien E."/>
            <person name="Nambeesan S."/>
            <person name="Nguyen T."/>
            <person name="Pegot-Espagnet P."/>
            <person name="Pouilly N."/>
            <person name="Raftis F."/>
            <person name="Sallet E."/>
            <person name="Schiex T."/>
            <person name="Thomas J."/>
            <person name="Vandecasteele C."/>
            <person name="Vares D."/>
            <person name="Vear F."/>
            <person name="Vautrin S."/>
            <person name="Crespi M."/>
            <person name="Mangin B."/>
            <person name="Burke J.M."/>
            <person name="Salse J."/>
            <person name="Munos S."/>
            <person name="Vincourt P."/>
            <person name="Rieseberg L.H."/>
            <person name="Langlade N.B."/>
        </authorList>
    </citation>
    <scope>NUCLEOTIDE SEQUENCE [LARGE SCALE GENOMIC DNA]</scope>
    <source>
        <strain evidence="3">cv. SF193</strain>
        <tissue evidence="1">Leaves</tissue>
    </source>
</reference>
<dbReference type="AlphaFoldDB" id="A0A251TEU2"/>
<sequence>MFELEKTCSYTLTKMYIGLTKGRCFTTRYQHDATCPLWRYVIVNELLMVKVS</sequence>
<dbReference type="InParanoid" id="A0A251TEU2"/>
<organism evidence="2 3">
    <name type="scientific">Helianthus annuus</name>
    <name type="common">Common sunflower</name>
    <dbReference type="NCBI Taxonomy" id="4232"/>
    <lineage>
        <taxon>Eukaryota</taxon>
        <taxon>Viridiplantae</taxon>
        <taxon>Streptophyta</taxon>
        <taxon>Embryophyta</taxon>
        <taxon>Tracheophyta</taxon>
        <taxon>Spermatophyta</taxon>
        <taxon>Magnoliopsida</taxon>
        <taxon>eudicotyledons</taxon>
        <taxon>Gunneridae</taxon>
        <taxon>Pentapetalae</taxon>
        <taxon>asterids</taxon>
        <taxon>campanulids</taxon>
        <taxon>Asterales</taxon>
        <taxon>Asteraceae</taxon>
        <taxon>Asteroideae</taxon>
        <taxon>Heliantheae alliance</taxon>
        <taxon>Heliantheae</taxon>
        <taxon>Helianthus</taxon>
    </lineage>
</organism>
<accession>A0A251TEU2</accession>